<dbReference type="SUPFAM" id="SSF55068">
    <property type="entry name" value="Peptide methionine sulfoxide reductase"/>
    <property type="match status" value="1"/>
</dbReference>
<dbReference type="InterPro" id="IPR002569">
    <property type="entry name" value="Met_Sox_Rdtase_MsrA_dom"/>
</dbReference>
<evidence type="ECO:0000259" key="6">
    <source>
        <dbReference type="Pfam" id="PF01625"/>
    </source>
</evidence>
<comment type="function">
    <text evidence="5">Has an important function as a repair enzyme for proteins that have been inactivated by oxidation. Catalyzes the reversible oxidation-reduction of methionine sulfoxide in proteins to methionine.</text>
</comment>
<keyword evidence="8" id="KW-1185">Reference proteome</keyword>
<gene>
    <name evidence="5" type="primary">msrA</name>
    <name evidence="7" type="ORF">SAMN05421767_1206</name>
</gene>
<feature type="active site" evidence="5">
    <location>
        <position position="13"/>
    </location>
</feature>
<dbReference type="GO" id="GO:0008113">
    <property type="term" value="F:peptide-methionine (S)-S-oxide reductase activity"/>
    <property type="evidence" value="ECO:0007669"/>
    <property type="project" value="UniProtKB-UniRule"/>
</dbReference>
<proteinExistence type="inferred from homology"/>
<organism evidence="7 8">
    <name type="scientific">Granulicatella balaenopterae</name>
    <dbReference type="NCBI Taxonomy" id="137733"/>
    <lineage>
        <taxon>Bacteria</taxon>
        <taxon>Bacillati</taxon>
        <taxon>Bacillota</taxon>
        <taxon>Bacilli</taxon>
        <taxon>Lactobacillales</taxon>
        <taxon>Carnobacteriaceae</taxon>
        <taxon>Granulicatella</taxon>
    </lineage>
</organism>
<dbReference type="GO" id="GO:0033744">
    <property type="term" value="F:L-methionine:thioredoxin-disulfide S-oxidoreductase activity"/>
    <property type="evidence" value="ECO:0007669"/>
    <property type="project" value="RHEA"/>
</dbReference>
<evidence type="ECO:0000256" key="2">
    <source>
        <dbReference type="ARBA" id="ARBA00023002"/>
    </source>
</evidence>
<dbReference type="InterPro" id="IPR036509">
    <property type="entry name" value="Met_Sox_Rdtase_MsrA_sf"/>
</dbReference>
<name>A0A1H9LKJ4_9LACT</name>
<evidence type="ECO:0000313" key="7">
    <source>
        <dbReference type="EMBL" id="SER11936.1"/>
    </source>
</evidence>
<dbReference type="STRING" id="137733.SAMN05421767_1206"/>
<evidence type="ECO:0000313" key="8">
    <source>
        <dbReference type="Proteomes" id="UP000198556"/>
    </source>
</evidence>
<keyword evidence="2 5" id="KW-0560">Oxidoreductase</keyword>
<dbReference type="Gene3D" id="3.30.1060.10">
    <property type="entry name" value="Peptide methionine sulphoxide reductase MsrA"/>
    <property type="match status" value="1"/>
</dbReference>
<dbReference type="OrthoDB" id="4174719at2"/>
<dbReference type="PANTHER" id="PTHR43774">
    <property type="entry name" value="PEPTIDE METHIONINE SULFOXIDE REDUCTASE"/>
    <property type="match status" value="1"/>
</dbReference>
<accession>A0A1H9LKJ4</accession>
<comment type="catalytic activity">
    <reaction evidence="4 5">
        <text>[thioredoxin]-disulfide + L-methionine + H2O = L-methionine (S)-S-oxide + [thioredoxin]-dithiol</text>
        <dbReference type="Rhea" id="RHEA:19993"/>
        <dbReference type="Rhea" id="RHEA-COMP:10698"/>
        <dbReference type="Rhea" id="RHEA-COMP:10700"/>
        <dbReference type="ChEBI" id="CHEBI:15377"/>
        <dbReference type="ChEBI" id="CHEBI:29950"/>
        <dbReference type="ChEBI" id="CHEBI:50058"/>
        <dbReference type="ChEBI" id="CHEBI:57844"/>
        <dbReference type="ChEBI" id="CHEBI:58772"/>
        <dbReference type="EC" id="1.8.4.11"/>
    </reaction>
</comment>
<dbReference type="Proteomes" id="UP000198556">
    <property type="component" value="Unassembled WGS sequence"/>
</dbReference>
<dbReference type="NCBIfam" id="TIGR00401">
    <property type="entry name" value="msrA"/>
    <property type="match status" value="1"/>
</dbReference>
<dbReference type="EMBL" id="FOGF01000020">
    <property type="protein sequence ID" value="SER11936.1"/>
    <property type="molecule type" value="Genomic_DNA"/>
</dbReference>
<evidence type="ECO:0000256" key="1">
    <source>
        <dbReference type="ARBA" id="ARBA00005591"/>
    </source>
</evidence>
<dbReference type="Pfam" id="PF01625">
    <property type="entry name" value="PMSR"/>
    <property type="match status" value="1"/>
</dbReference>
<dbReference type="PANTHER" id="PTHR43774:SF1">
    <property type="entry name" value="PEPTIDE METHIONINE SULFOXIDE REDUCTASE MSRA 2"/>
    <property type="match status" value="1"/>
</dbReference>
<dbReference type="RefSeq" id="WP_089746719.1">
    <property type="nucleotide sequence ID" value="NZ_FOGF01000020.1"/>
</dbReference>
<comment type="similarity">
    <text evidence="1 5">Belongs to the MsrA Met sulfoxide reductase family.</text>
</comment>
<feature type="domain" description="Peptide methionine sulphoxide reductase MsrA" evidence="6">
    <location>
        <begin position="6"/>
        <end position="154"/>
    </location>
</feature>
<sequence length="173" mass="19904">MTEVKKIYLAAGCFWGSQAYFKRIDGIKQVVAGYANGQTEHTNYQRVAETDHAEAVEVSYDSTQINLTSILAHYFRMIDPLSLNKQGGDTGRQYRTGIYYTEQQQEKITKAYMEAEQTKYTKPIQVELDPLKNFIIAEEYHQDYLAKHPQGYCHINLSLADEKINLPEINIVK</sequence>
<evidence type="ECO:0000256" key="3">
    <source>
        <dbReference type="ARBA" id="ARBA00047806"/>
    </source>
</evidence>
<comment type="catalytic activity">
    <reaction evidence="3 5">
        <text>L-methionyl-[protein] + [thioredoxin]-disulfide + H2O = L-methionyl-(S)-S-oxide-[protein] + [thioredoxin]-dithiol</text>
        <dbReference type="Rhea" id="RHEA:14217"/>
        <dbReference type="Rhea" id="RHEA-COMP:10698"/>
        <dbReference type="Rhea" id="RHEA-COMP:10700"/>
        <dbReference type="Rhea" id="RHEA-COMP:12313"/>
        <dbReference type="Rhea" id="RHEA-COMP:12315"/>
        <dbReference type="ChEBI" id="CHEBI:15377"/>
        <dbReference type="ChEBI" id="CHEBI:16044"/>
        <dbReference type="ChEBI" id="CHEBI:29950"/>
        <dbReference type="ChEBI" id="CHEBI:44120"/>
        <dbReference type="ChEBI" id="CHEBI:50058"/>
        <dbReference type="EC" id="1.8.4.11"/>
    </reaction>
</comment>
<evidence type="ECO:0000256" key="4">
    <source>
        <dbReference type="ARBA" id="ARBA00048782"/>
    </source>
</evidence>
<dbReference type="AlphaFoldDB" id="A0A1H9LKJ4"/>
<evidence type="ECO:0000256" key="5">
    <source>
        <dbReference type="HAMAP-Rule" id="MF_01401"/>
    </source>
</evidence>
<dbReference type="EC" id="1.8.4.11" evidence="5"/>
<protein>
    <recommendedName>
        <fullName evidence="5">Peptide methionine sulfoxide reductase MsrA</fullName>
        <shortName evidence="5">Protein-methionine-S-oxide reductase</shortName>
        <ecNumber evidence="5">1.8.4.11</ecNumber>
    </recommendedName>
    <alternativeName>
        <fullName evidence="5">Peptide-methionine (S)-S-oxide reductase</fullName>
        <shortName evidence="5">Peptide Met(O) reductase</shortName>
    </alternativeName>
</protein>
<dbReference type="HAMAP" id="MF_01401">
    <property type="entry name" value="MsrA"/>
    <property type="match status" value="1"/>
</dbReference>
<reference evidence="7 8" key="1">
    <citation type="submission" date="2016-10" db="EMBL/GenBank/DDBJ databases">
        <authorList>
            <person name="de Groot N.N."/>
        </authorList>
    </citation>
    <scope>NUCLEOTIDE SEQUENCE [LARGE SCALE GENOMIC DNA]</scope>
    <source>
        <strain evidence="7 8">DSM 15827</strain>
    </source>
</reference>